<dbReference type="Proteomes" id="UP000054560">
    <property type="component" value="Unassembled WGS sequence"/>
</dbReference>
<accession>A0A0L0FRP3</accession>
<dbReference type="EMBL" id="KQ242320">
    <property type="protein sequence ID" value="KNC79359.1"/>
    <property type="molecule type" value="Genomic_DNA"/>
</dbReference>
<sequence length="112" mass="12375">MTLATAMFSKLEDCLVLHTPKPFMKLSVAIFQSASSVQISRLGRSFNGKYNLLNFFTGSPGTSILDLVTLCAEWRIPDRNERVPGTENDAHCITSRKRYEAVLAFGGCTTNV</sequence>
<name>A0A0L0FRP3_9EUKA</name>
<reference evidence="1 2" key="1">
    <citation type="submission" date="2011-02" db="EMBL/GenBank/DDBJ databases">
        <title>The Genome Sequence of Sphaeroforma arctica JP610.</title>
        <authorList>
            <consortium name="The Broad Institute Genome Sequencing Platform"/>
            <person name="Russ C."/>
            <person name="Cuomo C."/>
            <person name="Young S.K."/>
            <person name="Zeng Q."/>
            <person name="Gargeya S."/>
            <person name="Alvarado L."/>
            <person name="Berlin A."/>
            <person name="Chapman S.B."/>
            <person name="Chen Z."/>
            <person name="Freedman E."/>
            <person name="Gellesch M."/>
            <person name="Goldberg J."/>
            <person name="Griggs A."/>
            <person name="Gujja S."/>
            <person name="Heilman E."/>
            <person name="Heiman D."/>
            <person name="Howarth C."/>
            <person name="Mehta T."/>
            <person name="Neiman D."/>
            <person name="Pearson M."/>
            <person name="Roberts A."/>
            <person name="Saif S."/>
            <person name="Shea T."/>
            <person name="Shenoy N."/>
            <person name="Sisk P."/>
            <person name="Stolte C."/>
            <person name="Sykes S."/>
            <person name="White J."/>
            <person name="Yandava C."/>
            <person name="Burger G."/>
            <person name="Gray M.W."/>
            <person name="Holland P.W.H."/>
            <person name="King N."/>
            <person name="Lang F.B.F."/>
            <person name="Roger A.J."/>
            <person name="Ruiz-Trillo I."/>
            <person name="Haas B."/>
            <person name="Nusbaum C."/>
            <person name="Birren B."/>
        </authorList>
    </citation>
    <scope>NUCLEOTIDE SEQUENCE [LARGE SCALE GENOMIC DNA]</scope>
    <source>
        <strain evidence="1 2">JP610</strain>
    </source>
</reference>
<dbReference type="RefSeq" id="XP_014153261.1">
    <property type="nucleotide sequence ID" value="XM_014297786.1"/>
</dbReference>
<evidence type="ECO:0000313" key="2">
    <source>
        <dbReference type="Proteomes" id="UP000054560"/>
    </source>
</evidence>
<keyword evidence="2" id="KW-1185">Reference proteome</keyword>
<evidence type="ECO:0000313" key="1">
    <source>
        <dbReference type="EMBL" id="KNC79359.1"/>
    </source>
</evidence>
<protein>
    <submittedName>
        <fullName evidence="1">Uncharacterized protein</fullName>
    </submittedName>
</protein>
<proteinExistence type="predicted"/>
<gene>
    <name evidence="1" type="ORF">SARC_08251</name>
</gene>
<organism evidence="1 2">
    <name type="scientific">Sphaeroforma arctica JP610</name>
    <dbReference type="NCBI Taxonomy" id="667725"/>
    <lineage>
        <taxon>Eukaryota</taxon>
        <taxon>Ichthyosporea</taxon>
        <taxon>Ichthyophonida</taxon>
        <taxon>Sphaeroforma</taxon>
    </lineage>
</organism>
<dbReference type="AlphaFoldDB" id="A0A0L0FRP3"/>
<dbReference type="GeneID" id="25908755"/>